<keyword evidence="2" id="KW-1185">Reference proteome</keyword>
<dbReference type="EMBL" id="LQIR01000011">
    <property type="protein sequence ID" value="KUI18699.1"/>
    <property type="molecule type" value="Genomic_DNA"/>
</dbReference>
<evidence type="ECO:0000313" key="1">
    <source>
        <dbReference type="EMBL" id="KUI18699.1"/>
    </source>
</evidence>
<dbReference type="AlphaFoldDB" id="A0A101A9J1"/>
<comment type="caution">
    <text evidence="1">The sequence shown here is derived from an EMBL/GenBank/DDBJ whole genome shotgun (WGS) entry which is preliminary data.</text>
</comment>
<dbReference type="InterPro" id="IPR007362">
    <property type="entry name" value="DUF429"/>
</dbReference>
<dbReference type="RefSeq" id="WP_064395198.1">
    <property type="nucleotide sequence ID" value="NZ_LQIR01000011.1"/>
</dbReference>
<evidence type="ECO:0000313" key="2">
    <source>
        <dbReference type="Proteomes" id="UP000053707"/>
    </source>
</evidence>
<dbReference type="PIRSF" id="PIRSF018008">
    <property type="entry name" value="UCP018008"/>
    <property type="match status" value="1"/>
</dbReference>
<proteinExistence type="predicted"/>
<dbReference type="GO" id="GO:0016301">
    <property type="term" value="F:kinase activity"/>
    <property type="evidence" value="ECO:0007669"/>
    <property type="project" value="UniProtKB-KW"/>
</dbReference>
<organism evidence="1 2">
    <name type="scientific">Mycobacterium lehmannii</name>
    <dbReference type="NCBI Taxonomy" id="2048550"/>
    <lineage>
        <taxon>Bacteria</taxon>
        <taxon>Bacillati</taxon>
        <taxon>Actinomycetota</taxon>
        <taxon>Actinomycetes</taxon>
        <taxon>Mycobacteriales</taxon>
        <taxon>Mycobacteriaceae</taxon>
        <taxon>Mycobacterium</taxon>
    </lineage>
</organism>
<dbReference type="Pfam" id="PF04250">
    <property type="entry name" value="DUF429"/>
    <property type="match status" value="1"/>
</dbReference>
<dbReference type="InterPro" id="IPR008306">
    <property type="entry name" value="UCP018008"/>
</dbReference>
<keyword evidence="1" id="KW-0418">Kinase</keyword>
<keyword evidence="1" id="KW-0808">Transferase</keyword>
<dbReference type="Proteomes" id="UP000053707">
    <property type="component" value="Unassembled WGS sequence"/>
</dbReference>
<gene>
    <name evidence="1" type="ORF">AU192_18790</name>
</gene>
<sequence>MYFVGLDLAWAEGNQSGVAVLDDDGRLVQVGAAVSDDDIEAALAPFVDGPCVVGIDAPLIVNNPSGYRLGETLYNRDFAPFEATAQPANTGNRLFDPPRAEVLCQRLGLDPDPLSRGDRRAIEVYPHAATISLFKLGKTLKYKRRAKDVAKRKDELLRMVGLIEGLNDATPRLRVRSSPAWLELRRRIEASDRAFQLNACEDPVDAVLCAYVALFFVRRREDVTIYGDREGGYIVTPALPPGLTPAPRSRAAANPEGGDVLPRLEQVQQLIERAQRELTEIRRQLGG</sequence>
<reference evidence="1 2" key="1">
    <citation type="submission" date="2016-01" db="EMBL/GenBank/DDBJ databases">
        <authorList>
            <consortium name="TB Trials Study Group"/>
            <person name="Sutton G."/>
            <person name="Brinkac L."/>
            <person name="Sanka R."/>
            <person name="Adams M."/>
            <person name="Lau E.L."/>
            <person name="Macaden R."/>
            <person name="Grewal H.M.S."/>
        </authorList>
    </citation>
    <scope>NUCLEOTIDE SEQUENCE [LARGE SCALE GENOMIC DNA]</scope>
    <source>
        <strain evidence="1 2">IS-1744</strain>
    </source>
</reference>
<name>A0A101A9J1_9MYCO</name>
<accession>A0A101A9J1</accession>
<protein>
    <submittedName>
        <fullName evidence="1">GTP pyrophosphokinase</fullName>
    </submittedName>
</protein>